<dbReference type="InterPro" id="IPR037401">
    <property type="entry name" value="SnoaL-like"/>
</dbReference>
<dbReference type="OrthoDB" id="5176305at2"/>
<dbReference type="PANTHER" id="PTHR41252:SF1">
    <property type="entry name" value="BLR2505 PROTEIN"/>
    <property type="match status" value="1"/>
</dbReference>
<evidence type="ECO:0000313" key="1">
    <source>
        <dbReference type="EMBL" id="OSC30821.1"/>
    </source>
</evidence>
<name>A0A7I7S973_9MYCO</name>
<organism evidence="1 2">
    <name type="scientific">Mycolicibacillus koreensis</name>
    <dbReference type="NCBI Taxonomy" id="1069220"/>
    <lineage>
        <taxon>Bacteria</taxon>
        <taxon>Bacillati</taxon>
        <taxon>Actinomycetota</taxon>
        <taxon>Actinomycetes</taxon>
        <taxon>Mycobacteriales</taxon>
        <taxon>Mycobacteriaceae</taxon>
        <taxon>Mycolicibacillus</taxon>
    </lineage>
</organism>
<gene>
    <name evidence="1" type="ORF">B8W67_16640</name>
</gene>
<protein>
    <submittedName>
        <fullName evidence="1">Uncharacterized protein</fullName>
    </submittedName>
</protein>
<dbReference type="Gene3D" id="3.10.450.50">
    <property type="match status" value="1"/>
</dbReference>
<dbReference type="Proteomes" id="UP000193577">
    <property type="component" value="Unassembled WGS sequence"/>
</dbReference>
<dbReference type="InterPro" id="IPR032710">
    <property type="entry name" value="NTF2-like_dom_sf"/>
</dbReference>
<dbReference type="AlphaFoldDB" id="A0A7I7S973"/>
<dbReference type="EMBL" id="NCXO01000047">
    <property type="protein sequence ID" value="OSC30821.1"/>
    <property type="molecule type" value="Genomic_DNA"/>
</dbReference>
<dbReference type="RefSeq" id="WP_133056133.1">
    <property type="nucleotide sequence ID" value="NZ_AP022594.1"/>
</dbReference>
<dbReference type="Pfam" id="PF12680">
    <property type="entry name" value="SnoaL_2"/>
    <property type="match status" value="1"/>
</dbReference>
<sequence>MSNIESTKSAYKTFATGDLAALKEYFTPEITWYSSDEVAPGGDYQGLDAVMTMMSRLAEHWTSMSLEPTDYFDAGDCVVVTGNEEFTNDSGSVTCPYAHVLRFNADGKVVRSEFYTDSAKAAKLQHLR</sequence>
<keyword evidence="2" id="KW-1185">Reference proteome</keyword>
<proteinExistence type="predicted"/>
<reference evidence="1 2" key="1">
    <citation type="submission" date="2017-04" db="EMBL/GenBank/DDBJ databases">
        <title>The new phylogeny of genus Mycobacterium.</title>
        <authorList>
            <person name="Tortoli E."/>
            <person name="Trovato A."/>
            <person name="Cirillo D.M."/>
        </authorList>
    </citation>
    <scope>NUCLEOTIDE SEQUENCE [LARGE SCALE GENOMIC DNA]</scope>
    <source>
        <strain evidence="1 2">KCTC 19819</strain>
    </source>
</reference>
<accession>A0A7I7S973</accession>
<comment type="caution">
    <text evidence="1">The sequence shown here is derived from an EMBL/GenBank/DDBJ whole genome shotgun (WGS) entry which is preliminary data.</text>
</comment>
<dbReference type="PANTHER" id="PTHR41252">
    <property type="entry name" value="BLR2505 PROTEIN"/>
    <property type="match status" value="1"/>
</dbReference>
<dbReference type="SUPFAM" id="SSF54427">
    <property type="entry name" value="NTF2-like"/>
    <property type="match status" value="1"/>
</dbReference>
<evidence type="ECO:0000313" key="2">
    <source>
        <dbReference type="Proteomes" id="UP000193577"/>
    </source>
</evidence>